<dbReference type="Proteomes" id="UP000182658">
    <property type="component" value="Unassembled WGS sequence"/>
</dbReference>
<dbReference type="Gene3D" id="3.30.710.10">
    <property type="entry name" value="Potassium Channel Kv1.1, Chain A"/>
    <property type="match status" value="1"/>
</dbReference>
<keyword evidence="4" id="KW-1185">Reference proteome</keyword>
<dbReference type="InterPro" id="IPR000210">
    <property type="entry name" value="BTB/POZ_dom"/>
</dbReference>
<dbReference type="CDD" id="cd18186">
    <property type="entry name" value="BTB_POZ_ZBTB_KLHL-like"/>
    <property type="match status" value="1"/>
</dbReference>
<gene>
    <name evidence="3" type="ORF">CONLIGDRAFT_672449</name>
</gene>
<evidence type="ECO:0000259" key="2">
    <source>
        <dbReference type="PROSITE" id="PS50097"/>
    </source>
</evidence>
<feature type="compositionally biased region" description="Basic and acidic residues" evidence="1">
    <location>
        <begin position="26"/>
        <end position="37"/>
    </location>
</feature>
<dbReference type="SUPFAM" id="SSF54695">
    <property type="entry name" value="POZ domain"/>
    <property type="match status" value="1"/>
</dbReference>
<dbReference type="AlphaFoldDB" id="A0A1J7IIB5"/>
<dbReference type="EMBL" id="KV875100">
    <property type="protein sequence ID" value="OIW27011.1"/>
    <property type="molecule type" value="Genomic_DNA"/>
</dbReference>
<proteinExistence type="predicted"/>
<protein>
    <recommendedName>
        <fullName evidence="2">BTB domain-containing protein</fullName>
    </recommendedName>
</protein>
<evidence type="ECO:0000313" key="3">
    <source>
        <dbReference type="EMBL" id="OIW27011.1"/>
    </source>
</evidence>
<dbReference type="STRING" id="1408157.A0A1J7IIB5"/>
<sequence length="384" mass="43155">MMEETQATDDTANVTAAKRTFGEIADDTHPETPEPKRPKPSPDLSDVETLDSEGDVVLAIEKPDSETQEKFLVSSRVLSLASPVFRRMFSPSFTEGRQVRNGDVPCISLEEDDAEAMRTILRLLHFRRDNMPFELGPQALAKIALHCDKYDVIASLEAWVQIWLDNSKFRNFATYRPEEIGLALLGGYMLDRSELWLSDLASEASKYLMPDFVSVWEQHEDLSILPETLATRMSDHISQNLSRLQDTLLRVDESLRQTSKGYLIPGSRVCPPCGETFPGQVEKCQCGQSLVDRYCTVESRVAEYFALLRRFDLYPFVTPFSTCSLDDIDGKIAGMYALHGHTCDGLFDCPLAVAISRLDDESRTVRTAVDFAWNCDGTEPTETP</sequence>
<dbReference type="InterPro" id="IPR011333">
    <property type="entry name" value="SKP1/BTB/POZ_sf"/>
</dbReference>
<reference evidence="3 4" key="1">
    <citation type="submission" date="2016-10" db="EMBL/GenBank/DDBJ databases">
        <title>Draft genome sequence of Coniochaeta ligniaria NRRL30616, a lignocellulolytic fungus for bioabatement of inhibitors in plant biomass hydrolysates.</title>
        <authorList>
            <consortium name="DOE Joint Genome Institute"/>
            <person name="Jimenez D.J."/>
            <person name="Hector R.E."/>
            <person name="Riley R."/>
            <person name="Sun H."/>
            <person name="Grigoriev I.V."/>
            <person name="Van Elsas J.D."/>
            <person name="Nichols N.N."/>
        </authorList>
    </citation>
    <scope>NUCLEOTIDE SEQUENCE [LARGE SCALE GENOMIC DNA]</scope>
    <source>
        <strain evidence="3 4">NRRL 30616</strain>
    </source>
</reference>
<name>A0A1J7IIB5_9PEZI</name>
<evidence type="ECO:0000313" key="4">
    <source>
        <dbReference type="Proteomes" id="UP000182658"/>
    </source>
</evidence>
<feature type="domain" description="BTB" evidence="2">
    <location>
        <begin position="54"/>
        <end position="133"/>
    </location>
</feature>
<dbReference type="OrthoDB" id="5326346at2759"/>
<dbReference type="InParanoid" id="A0A1J7IIB5"/>
<dbReference type="PROSITE" id="PS50097">
    <property type="entry name" value="BTB"/>
    <property type="match status" value="1"/>
</dbReference>
<accession>A0A1J7IIB5</accession>
<feature type="region of interest" description="Disordered" evidence="1">
    <location>
        <begin position="1"/>
        <end position="48"/>
    </location>
</feature>
<organism evidence="3 4">
    <name type="scientific">Coniochaeta ligniaria NRRL 30616</name>
    <dbReference type="NCBI Taxonomy" id="1408157"/>
    <lineage>
        <taxon>Eukaryota</taxon>
        <taxon>Fungi</taxon>
        <taxon>Dikarya</taxon>
        <taxon>Ascomycota</taxon>
        <taxon>Pezizomycotina</taxon>
        <taxon>Sordariomycetes</taxon>
        <taxon>Sordariomycetidae</taxon>
        <taxon>Coniochaetales</taxon>
        <taxon>Coniochaetaceae</taxon>
        <taxon>Coniochaeta</taxon>
    </lineage>
</organism>
<evidence type="ECO:0000256" key="1">
    <source>
        <dbReference type="SAM" id="MobiDB-lite"/>
    </source>
</evidence>
<dbReference type="Pfam" id="PF00651">
    <property type="entry name" value="BTB"/>
    <property type="match status" value="1"/>
</dbReference>